<accession>A0A9N9DIS0</accession>
<comment type="caution">
    <text evidence="3">The sequence shown here is derived from an EMBL/GenBank/DDBJ whole genome shotgun (WGS) entry which is preliminary data.</text>
</comment>
<dbReference type="InterPro" id="IPR020864">
    <property type="entry name" value="MACPF"/>
</dbReference>
<evidence type="ECO:0000313" key="3">
    <source>
        <dbReference type="EMBL" id="CAG8639873.1"/>
    </source>
</evidence>
<dbReference type="Proteomes" id="UP000789375">
    <property type="component" value="Unassembled WGS sequence"/>
</dbReference>
<evidence type="ECO:0000259" key="2">
    <source>
        <dbReference type="Pfam" id="PF24209"/>
    </source>
</evidence>
<feature type="domain" description="MACPF" evidence="1">
    <location>
        <begin position="174"/>
        <end position="321"/>
    </location>
</feature>
<dbReference type="Pfam" id="PF24209">
    <property type="entry name" value="DUF7431"/>
    <property type="match status" value="1"/>
</dbReference>
<dbReference type="InterPro" id="IPR055854">
    <property type="entry name" value="DUF7431"/>
</dbReference>
<evidence type="ECO:0000313" key="4">
    <source>
        <dbReference type="Proteomes" id="UP000789375"/>
    </source>
</evidence>
<reference evidence="3" key="1">
    <citation type="submission" date="2021-06" db="EMBL/GenBank/DDBJ databases">
        <authorList>
            <person name="Kallberg Y."/>
            <person name="Tangrot J."/>
            <person name="Rosling A."/>
        </authorList>
    </citation>
    <scope>NUCLEOTIDE SEQUENCE</scope>
    <source>
        <strain evidence="3">87-6 pot B 2015</strain>
    </source>
</reference>
<protein>
    <submittedName>
        <fullName evidence="3">4903_t:CDS:1</fullName>
    </submittedName>
</protein>
<dbReference type="EMBL" id="CAJVPP010003912">
    <property type="protein sequence ID" value="CAG8639873.1"/>
    <property type="molecule type" value="Genomic_DNA"/>
</dbReference>
<dbReference type="Pfam" id="PF01823">
    <property type="entry name" value="MACPF"/>
    <property type="match status" value="1"/>
</dbReference>
<evidence type="ECO:0000259" key="1">
    <source>
        <dbReference type="Pfam" id="PF01823"/>
    </source>
</evidence>
<organism evidence="3 4">
    <name type="scientific">Funneliformis mosseae</name>
    <name type="common">Endomycorrhizal fungus</name>
    <name type="synonym">Glomus mosseae</name>
    <dbReference type="NCBI Taxonomy" id="27381"/>
    <lineage>
        <taxon>Eukaryota</taxon>
        <taxon>Fungi</taxon>
        <taxon>Fungi incertae sedis</taxon>
        <taxon>Mucoromycota</taxon>
        <taxon>Glomeromycotina</taxon>
        <taxon>Glomeromycetes</taxon>
        <taxon>Glomerales</taxon>
        <taxon>Glomeraceae</taxon>
        <taxon>Funneliformis</taxon>
    </lineage>
</organism>
<keyword evidence="4" id="KW-1185">Reference proteome</keyword>
<gene>
    <name evidence="3" type="ORF">FMOSSE_LOCUS10931</name>
</gene>
<name>A0A9N9DIS0_FUNMO</name>
<feature type="domain" description="DUF7431" evidence="2">
    <location>
        <begin position="347"/>
        <end position="629"/>
    </location>
</feature>
<dbReference type="AlphaFoldDB" id="A0A9N9DIS0"/>
<feature type="non-terminal residue" evidence="3">
    <location>
        <position position="1"/>
    </location>
</feature>
<sequence length="650" mass="74746">MFDISNIFPNNVDVAVIVKNMEERPKYVKLNLKDNLSKIRQDLKKNDIINSTLSFSKYLEINDECAEILDEENYLLIRSSKIDWKFFNEYHKLDFGCTMGIDGIIRANLKAFIIQNCDSSKFGVEGYRRRKVKIKTKEDWMMNTNLIFDIAVKNFLNLEISRETSRDDTLNFESSSEFVTFGKFSLKLKDLEPTLEFLNAVKEAIKSKDPNSFRQITRDFGLFIPTEIILGGRVNYDDVKLSEGNFVRSSKGGAIKVDKVDQALHGKVAKVSSSSREKSNYYSSDRVKLIGGEQPKNLNEFDEKAWVESLNDSNNCYPIEFRESISIFQILPDYLRRQVIESIGKRIHYTKFEEIKYTLKERGSAKIFPLEMSPKISKMLKNKDADCNIFATVIDVMGSKNDFFTCQILCPPGGKPDLIIHCIQDTPQLRICELKVGWMVIGYYTDFNSILSDFKTQLNVLKSDFTFVKNGPAINTESLSFEYDPIIREIPPCLGIPVLSKLDSSNRSIVIGHHFFNPQENKIGKCTYSYCSKSNQCTTLPDFTFYTLIISNYIIPDDFGSISCQTSRSIMSFRRHYTVLNNDIKEENTRLNYISIYSTKVAKYGAIFIKRIDNQVKVKFVPCKCGTTCINNSELLEKDIDFKYFNPPNI</sequence>
<proteinExistence type="predicted"/>